<dbReference type="InterPro" id="IPR018060">
    <property type="entry name" value="HTH_AraC"/>
</dbReference>
<accession>A0A261FY08</accession>
<dbReference type="OrthoDB" id="2060755at2"/>
<evidence type="ECO:0000313" key="6">
    <source>
        <dbReference type="EMBL" id="QOL32575.1"/>
    </source>
</evidence>
<dbReference type="PANTHER" id="PTHR46796:SF6">
    <property type="entry name" value="ARAC SUBFAMILY"/>
    <property type="match status" value="1"/>
</dbReference>
<evidence type="ECO:0000256" key="3">
    <source>
        <dbReference type="ARBA" id="ARBA00023163"/>
    </source>
</evidence>
<dbReference type="RefSeq" id="WP_158217258.1">
    <property type="nucleotide sequence ID" value="NZ_CP062938.1"/>
</dbReference>
<proteinExistence type="predicted"/>
<keyword evidence="1" id="KW-0805">Transcription regulation</keyword>
<dbReference type="InterPro" id="IPR037923">
    <property type="entry name" value="HTH-like"/>
</dbReference>
<dbReference type="EMBL" id="MWWZ01000018">
    <property type="protein sequence ID" value="OZG64070.1"/>
    <property type="molecule type" value="Genomic_DNA"/>
</dbReference>
<reference evidence="6 8" key="2">
    <citation type="submission" date="2020-10" db="EMBL/GenBank/DDBJ databases">
        <title>Genome sequencing of Bifidobacterium eulemuris_DSMZ_100216.</title>
        <authorList>
            <person name="Kim J."/>
        </authorList>
    </citation>
    <scope>NUCLEOTIDE SEQUENCE [LARGE SCALE GENOMIC DNA]</scope>
    <source>
        <strain evidence="6 8">DSM 100216</strain>
    </source>
</reference>
<dbReference type="SUPFAM" id="SSF46689">
    <property type="entry name" value="Homeodomain-like"/>
    <property type="match status" value="2"/>
</dbReference>
<sequence length="296" mass="32766">MKPAEKLVAADRSDFMTNTPSAVARRTFAHVVWIGDYVYQAGYRQSRSSFESYLIMVVLHGGLDVWCDDGTADGCHARAGAGQFVVLDCRPPHSYGTDEETELLWVHCDGPMVKGYVDLIVGAGHPRMTPVVELRDPTYAIARLRALVDSFISGPRLSEARVGRLLVDVLTECADARLSEIRDDSSRAVAAAQDAVDYIASHLDADLRVEDLAERAFMSKSQFTAAFRKVTGLSPHAYVLEARMRTASYLLTRTDRPIGHIMRACGYADASVFGAAFRKRMGQSPREYRKATRQNL</sequence>
<dbReference type="SMART" id="SM00342">
    <property type="entry name" value="HTH_ARAC"/>
    <property type="match status" value="1"/>
</dbReference>
<keyword evidence="3" id="KW-0804">Transcription</keyword>
<keyword evidence="8" id="KW-1185">Reference proteome</keyword>
<evidence type="ECO:0000313" key="5">
    <source>
        <dbReference type="EMBL" id="OZG64070.1"/>
    </source>
</evidence>
<dbReference type="Pfam" id="PF02311">
    <property type="entry name" value="AraC_binding"/>
    <property type="match status" value="1"/>
</dbReference>
<dbReference type="Proteomes" id="UP000216057">
    <property type="component" value="Unassembled WGS sequence"/>
</dbReference>
<gene>
    <name evidence="6" type="ORF">BE0216_09095</name>
    <name evidence="5" type="ORF">BEUL_2272</name>
</gene>
<dbReference type="GO" id="GO:0043565">
    <property type="term" value="F:sequence-specific DNA binding"/>
    <property type="evidence" value="ECO:0007669"/>
    <property type="project" value="InterPro"/>
</dbReference>
<reference evidence="5 7" key="1">
    <citation type="journal article" date="2017" name="BMC Genomics">
        <title>Comparative genomic and phylogenomic analyses of the Bifidobacteriaceae family.</title>
        <authorList>
            <person name="Lugli G.A."/>
            <person name="Milani C."/>
            <person name="Turroni F."/>
            <person name="Duranti S."/>
            <person name="Mancabelli L."/>
            <person name="Mangifesta M."/>
            <person name="Ferrario C."/>
            <person name="Modesto M."/>
            <person name="Mattarelli P."/>
            <person name="Jiri K."/>
            <person name="van Sinderen D."/>
            <person name="Ventura M."/>
        </authorList>
    </citation>
    <scope>NUCLEOTIDE SEQUENCE [LARGE SCALE GENOMIC DNA]</scope>
    <source>
        <strain evidence="5 7">DSM 100216</strain>
    </source>
</reference>
<dbReference type="SUPFAM" id="SSF51215">
    <property type="entry name" value="Regulatory protein AraC"/>
    <property type="match status" value="1"/>
</dbReference>
<dbReference type="AlphaFoldDB" id="A0A261FY08"/>
<dbReference type="PROSITE" id="PS01124">
    <property type="entry name" value="HTH_ARAC_FAMILY_2"/>
    <property type="match status" value="1"/>
</dbReference>
<evidence type="ECO:0000313" key="7">
    <source>
        <dbReference type="Proteomes" id="UP000216057"/>
    </source>
</evidence>
<evidence type="ECO:0000259" key="4">
    <source>
        <dbReference type="PROSITE" id="PS01124"/>
    </source>
</evidence>
<dbReference type="PANTHER" id="PTHR46796">
    <property type="entry name" value="HTH-TYPE TRANSCRIPTIONAL ACTIVATOR RHAS-RELATED"/>
    <property type="match status" value="1"/>
</dbReference>
<dbReference type="Proteomes" id="UP000593943">
    <property type="component" value="Chromosome"/>
</dbReference>
<dbReference type="EMBL" id="CP062938">
    <property type="protein sequence ID" value="QOL32575.1"/>
    <property type="molecule type" value="Genomic_DNA"/>
</dbReference>
<dbReference type="Pfam" id="PF12833">
    <property type="entry name" value="HTH_18"/>
    <property type="match status" value="1"/>
</dbReference>
<dbReference type="InterPro" id="IPR003313">
    <property type="entry name" value="AraC-bd"/>
</dbReference>
<dbReference type="InterPro" id="IPR050204">
    <property type="entry name" value="AraC_XylS_family_regulators"/>
</dbReference>
<organism evidence="5 7">
    <name type="scientific">Bifidobacterium eulemuris</name>
    <dbReference type="NCBI Taxonomy" id="1765219"/>
    <lineage>
        <taxon>Bacteria</taxon>
        <taxon>Bacillati</taxon>
        <taxon>Actinomycetota</taxon>
        <taxon>Actinomycetes</taxon>
        <taxon>Bifidobacteriales</taxon>
        <taxon>Bifidobacteriaceae</taxon>
        <taxon>Bifidobacterium</taxon>
    </lineage>
</organism>
<evidence type="ECO:0000313" key="8">
    <source>
        <dbReference type="Proteomes" id="UP000593943"/>
    </source>
</evidence>
<dbReference type="InterPro" id="IPR009057">
    <property type="entry name" value="Homeodomain-like_sf"/>
</dbReference>
<dbReference type="KEGG" id="beu:BE0216_09095"/>
<feature type="domain" description="HTH araC/xylS-type" evidence="4">
    <location>
        <begin position="193"/>
        <end position="291"/>
    </location>
</feature>
<dbReference type="Gene3D" id="1.10.10.60">
    <property type="entry name" value="Homeodomain-like"/>
    <property type="match status" value="2"/>
</dbReference>
<name>A0A261FY08_9BIFI</name>
<evidence type="ECO:0000256" key="2">
    <source>
        <dbReference type="ARBA" id="ARBA00023125"/>
    </source>
</evidence>
<keyword evidence="2" id="KW-0238">DNA-binding</keyword>
<evidence type="ECO:0000256" key="1">
    <source>
        <dbReference type="ARBA" id="ARBA00023015"/>
    </source>
</evidence>
<dbReference type="GO" id="GO:0003700">
    <property type="term" value="F:DNA-binding transcription factor activity"/>
    <property type="evidence" value="ECO:0007669"/>
    <property type="project" value="InterPro"/>
</dbReference>
<protein>
    <submittedName>
        <fullName evidence="5">Helix-turn-helix domain-containing protein</fullName>
    </submittedName>
    <submittedName>
        <fullName evidence="6">Helix-turn-helix transcriptional regulator</fullName>
    </submittedName>
</protein>